<name>A0ABN3V9J5_9PSEU</name>
<dbReference type="InterPro" id="IPR050583">
    <property type="entry name" value="Mycobacterial_A85_antigen"/>
</dbReference>
<dbReference type="InterPro" id="IPR029058">
    <property type="entry name" value="AB_hydrolase_fold"/>
</dbReference>
<comment type="caution">
    <text evidence="1">The sequence shown here is derived from an EMBL/GenBank/DDBJ whole genome shotgun (WGS) entry which is preliminary data.</text>
</comment>
<dbReference type="PANTHER" id="PTHR48098">
    <property type="entry name" value="ENTEROCHELIN ESTERASE-RELATED"/>
    <property type="match status" value="1"/>
</dbReference>
<dbReference type="PANTHER" id="PTHR48098:SF1">
    <property type="entry name" value="DIACYLGLYCEROL ACYLTRANSFERASE_MYCOLYLTRANSFERASE AG85A"/>
    <property type="match status" value="1"/>
</dbReference>
<accession>A0ABN3V9J5</accession>
<organism evidence="1 2">
    <name type="scientific">Saccharopolyspora taberi</name>
    <dbReference type="NCBI Taxonomy" id="60895"/>
    <lineage>
        <taxon>Bacteria</taxon>
        <taxon>Bacillati</taxon>
        <taxon>Actinomycetota</taxon>
        <taxon>Actinomycetes</taxon>
        <taxon>Pseudonocardiales</taxon>
        <taxon>Pseudonocardiaceae</taxon>
        <taxon>Saccharopolyspora</taxon>
    </lineage>
</organism>
<dbReference type="Proteomes" id="UP001500979">
    <property type="component" value="Unassembled WGS sequence"/>
</dbReference>
<dbReference type="Pfam" id="PF00756">
    <property type="entry name" value="Esterase"/>
    <property type="match status" value="1"/>
</dbReference>
<reference evidence="1 2" key="1">
    <citation type="journal article" date="2019" name="Int. J. Syst. Evol. Microbiol.">
        <title>The Global Catalogue of Microorganisms (GCM) 10K type strain sequencing project: providing services to taxonomists for standard genome sequencing and annotation.</title>
        <authorList>
            <consortium name="The Broad Institute Genomics Platform"/>
            <consortium name="The Broad Institute Genome Sequencing Center for Infectious Disease"/>
            <person name="Wu L."/>
            <person name="Ma J."/>
        </authorList>
    </citation>
    <scope>NUCLEOTIDE SEQUENCE [LARGE SCALE GENOMIC DNA]</scope>
    <source>
        <strain evidence="1 2">JCM 9383</strain>
    </source>
</reference>
<dbReference type="InterPro" id="IPR000801">
    <property type="entry name" value="Esterase-like"/>
</dbReference>
<keyword evidence="1" id="KW-0378">Hydrolase</keyword>
<keyword evidence="2" id="KW-1185">Reference proteome</keyword>
<gene>
    <name evidence="1" type="ORF">GCM10010470_19200</name>
</gene>
<dbReference type="GO" id="GO:0016787">
    <property type="term" value="F:hydrolase activity"/>
    <property type="evidence" value="ECO:0007669"/>
    <property type="project" value="UniProtKB-KW"/>
</dbReference>
<protein>
    <submittedName>
        <fullName evidence="1">Alpha/beta hydrolase family protein</fullName>
    </submittedName>
</protein>
<dbReference type="Gene3D" id="3.40.50.1820">
    <property type="entry name" value="alpha/beta hydrolase"/>
    <property type="match status" value="1"/>
</dbReference>
<evidence type="ECO:0000313" key="1">
    <source>
        <dbReference type="EMBL" id="GAA2785257.1"/>
    </source>
</evidence>
<proteinExistence type="predicted"/>
<dbReference type="EMBL" id="BAAAUX010000011">
    <property type="protein sequence ID" value="GAA2785257.1"/>
    <property type="molecule type" value="Genomic_DNA"/>
</dbReference>
<evidence type="ECO:0000313" key="2">
    <source>
        <dbReference type="Proteomes" id="UP001500979"/>
    </source>
</evidence>
<dbReference type="SUPFAM" id="SSF53474">
    <property type="entry name" value="alpha/beta-Hydrolases"/>
    <property type="match status" value="1"/>
</dbReference>
<sequence>MLLSCLAVPSSASGAEPEVVRRTTVAERMVDLEIRSPALGTTAPVRILLPEKWDEQPSRTWPVLYLLHGCCTPVDYRSWTEWTDVEQFTADKDVLVVMPSDGPAGMYSQWWNQGRTPLPDWESFHLDEVREVLERDYRAGQRRAVAGLSIGGYGAMAYAFRRRGMFDAAASYSGAVDILQGSTPTGIQSILISQNLGPFDLWGQEHANRLMWMAHNPADNAEDLRGVELYVSCGNGEPGPLDPPGQEYEAHEKSSLDSSRSFTDRLRQHGVPVTTNYYGNGTHAWEYWERELHASWPLLARGMGLVP</sequence>